<evidence type="ECO:0000256" key="4">
    <source>
        <dbReference type="ARBA" id="ARBA00022741"/>
    </source>
</evidence>
<dbReference type="Pfam" id="PF23559">
    <property type="entry name" value="WHD_DRP"/>
    <property type="match status" value="1"/>
</dbReference>
<dbReference type="InterPro" id="IPR058922">
    <property type="entry name" value="WHD_DRP"/>
</dbReference>
<dbReference type="AlphaFoldDB" id="A0AAQ3WY93"/>
<proteinExistence type="inferred from homology"/>
<evidence type="ECO:0000259" key="11">
    <source>
        <dbReference type="Pfam" id="PF23598"/>
    </source>
</evidence>
<keyword evidence="6" id="KW-0067">ATP-binding</keyword>
<comment type="similarity">
    <text evidence="1">Belongs to the disease resistance NB-LRR family.</text>
</comment>
<dbReference type="Gene3D" id="3.40.50.300">
    <property type="entry name" value="P-loop containing nucleotide triphosphate hydrolases"/>
    <property type="match status" value="1"/>
</dbReference>
<keyword evidence="7" id="KW-0175">Coiled coil</keyword>
<dbReference type="EMBL" id="CP144750">
    <property type="protein sequence ID" value="WVZ78791.1"/>
    <property type="molecule type" value="Genomic_DNA"/>
</dbReference>
<dbReference type="PANTHER" id="PTHR36766">
    <property type="entry name" value="PLANT BROAD-SPECTRUM MILDEW RESISTANCE PROTEIN RPW8"/>
    <property type="match status" value="1"/>
</dbReference>
<dbReference type="SUPFAM" id="SSF52058">
    <property type="entry name" value="L domain-like"/>
    <property type="match status" value="1"/>
</dbReference>
<keyword evidence="2" id="KW-0433">Leucine-rich repeat</keyword>
<dbReference type="Pfam" id="PF18052">
    <property type="entry name" value="Rx_N"/>
    <property type="match status" value="1"/>
</dbReference>
<dbReference type="GO" id="GO:0005524">
    <property type="term" value="F:ATP binding"/>
    <property type="evidence" value="ECO:0007669"/>
    <property type="project" value="UniProtKB-KW"/>
</dbReference>
<dbReference type="InterPro" id="IPR027417">
    <property type="entry name" value="P-loop_NTPase"/>
</dbReference>
<dbReference type="Proteomes" id="UP001341281">
    <property type="component" value="Chromosome 06"/>
</dbReference>
<dbReference type="InterPro" id="IPR055414">
    <property type="entry name" value="LRR_R13L4/SHOC2-like"/>
</dbReference>
<dbReference type="PANTHER" id="PTHR36766:SF57">
    <property type="entry name" value="DISEASE RESISTANCE PROTEIN RGA1"/>
    <property type="match status" value="1"/>
</dbReference>
<evidence type="ECO:0000256" key="3">
    <source>
        <dbReference type="ARBA" id="ARBA00022737"/>
    </source>
</evidence>
<protein>
    <submittedName>
        <fullName evidence="12">Uncharacterized protein</fullName>
    </submittedName>
</protein>
<dbReference type="Pfam" id="PF00931">
    <property type="entry name" value="NB-ARC"/>
    <property type="match status" value="1"/>
</dbReference>
<dbReference type="InterPro" id="IPR036388">
    <property type="entry name" value="WH-like_DNA-bd_sf"/>
</dbReference>
<dbReference type="Gene3D" id="1.10.10.10">
    <property type="entry name" value="Winged helix-like DNA-binding domain superfamily/Winged helix DNA-binding domain"/>
    <property type="match status" value="1"/>
</dbReference>
<evidence type="ECO:0000256" key="7">
    <source>
        <dbReference type="ARBA" id="ARBA00023054"/>
    </source>
</evidence>
<feature type="domain" description="Disease resistance R13L4/SHOC-2-like LRR" evidence="11">
    <location>
        <begin position="610"/>
        <end position="836"/>
    </location>
</feature>
<dbReference type="PRINTS" id="PR00364">
    <property type="entry name" value="DISEASERSIST"/>
</dbReference>
<accession>A0AAQ3WY93</accession>
<feature type="domain" description="Disease resistance N-terminal" evidence="9">
    <location>
        <begin position="79"/>
        <end position="152"/>
    </location>
</feature>
<evidence type="ECO:0000313" key="12">
    <source>
        <dbReference type="EMBL" id="WVZ78792.1"/>
    </source>
</evidence>
<dbReference type="EMBL" id="CP144750">
    <property type="protein sequence ID" value="WVZ78792.1"/>
    <property type="molecule type" value="Genomic_DNA"/>
</dbReference>
<evidence type="ECO:0000259" key="9">
    <source>
        <dbReference type="Pfam" id="PF18052"/>
    </source>
</evidence>
<reference evidence="12 13" key="1">
    <citation type="submission" date="2024-02" db="EMBL/GenBank/DDBJ databases">
        <title>High-quality chromosome-scale genome assembly of Pensacola bahiagrass (Paspalum notatum Flugge var. saurae).</title>
        <authorList>
            <person name="Vega J.M."/>
            <person name="Podio M."/>
            <person name="Orjuela J."/>
            <person name="Siena L.A."/>
            <person name="Pessino S.C."/>
            <person name="Combes M.C."/>
            <person name="Mariac C."/>
            <person name="Albertini E."/>
            <person name="Pupilli F."/>
            <person name="Ortiz J.P.A."/>
            <person name="Leblanc O."/>
        </authorList>
    </citation>
    <scope>NUCLEOTIDE SEQUENCE [LARGE SCALE GENOMIC DNA]</scope>
    <source>
        <strain evidence="12">R1</strain>
        <tissue evidence="12">Leaf</tissue>
    </source>
</reference>
<dbReference type="Gene3D" id="1.20.5.4130">
    <property type="match status" value="1"/>
</dbReference>
<keyword evidence="5" id="KW-0611">Plant defense</keyword>
<evidence type="ECO:0000256" key="5">
    <source>
        <dbReference type="ARBA" id="ARBA00022821"/>
    </source>
</evidence>
<dbReference type="Pfam" id="PF23598">
    <property type="entry name" value="LRR_14"/>
    <property type="match status" value="1"/>
</dbReference>
<evidence type="ECO:0000259" key="10">
    <source>
        <dbReference type="Pfam" id="PF23559"/>
    </source>
</evidence>
<evidence type="ECO:0000256" key="6">
    <source>
        <dbReference type="ARBA" id="ARBA00022840"/>
    </source>
</evidence>
<dbReference type="GO" id="GO:0051707">
    <property type="term" value="P:response to other organism"/>
    <property type="evidence" value="ECO:0007669"/>
    <property type="project" value="UniProtKB-ARBA"/>
</dbReference>
<dbReference type="InterPro" id="IPR032675">
    <property type="entry name" value="LRR_dom_sf"/>
</dbReference>
<keyword evidence="4" id="KW-0547">Nucleotide-binding</keyword>
<dbReference type="InterPro" id="IPR041118">
    <property type="entry name" value="Rx_N"/>
</dbReference>
<dbReference type="FunFam" id="3.40.50.300:FF:001091">
    <property type="entry name" value="Probable disease resistance protein At1g61300"/>
    <property type="match status" value="1"/>
</dbReference>
<organism evidence="12 13">
    <name type="scientific">Paspalum notatum var. saurae</name>
    <dbReference type="NCBI Taxonomy" id="547442"/>
    <lineage>
        <taxon>Eukaryota</taxon>
        <taxon>Viridiplantae</taxon>
        <taxon>Streptophyta</taxon>
        <taxon>Embryophyta</taxon>
        <taxon>Tracheophyta</taxon>
        <taxon>Spermatophyta</taxon>
        <taxon>Magnoliopsida</taxon>
        <taxon>Liliopsida</taxon>
        <taxon>Poales</taxon>
        <taxon>Poaceae</taxon>
        <taxon>PACMAD clade</taxon>
        <taxon>Panicoideae</taxon>
        <taxon>Andropogonodae</taxon>
        <taxon>Paspaleae</taxon>
        <taxon>Paspalinae</taxon>
        <taxon>Paspalum</taxon>
    </lineage>
</organism>
<dbReference type="Gene3D" id="1.10.8.430">
    <property type="entry name" value="Helical domain of apoptotic protease-activating factors"/>
    <property type="match status" value="1"/>
</dbReference>
<keyword evidence="3" id="KW-0677">Repeat</keyword>
<name>A0AAQ3WY93_PASNO</name>
<dbReference type="InterPro" id="IPR002182">
    <property type="entry name" value="NB-ARC"/>
</dbReference>
<gene>
    <name evidence="12" type="ORF">U9M48_026445</name>
</gene>
<evidence type="ECO:0000256" key="2">
    <source>
        <dbReference type="ARBA" id="ARBA00022614"/>
    </source>
</evidence>
<feature type="domain" description="Disease resistance protein winged helix" evidence="10">
    <location>
        <begin position="461"/>
        <end position="532"/>
    </location>
</feature>
<dbReference type="GO" id="GO:0043531">
    <property type="term" value="F:ADP binding"/>
    <property type="evidence" value="ECO:0007669"/>
    <property type="project" value="InterPro"/>
</dbReference>
<keyword evidence="13" id="KW-1185">Reference proteome</keyword>
<evidence type="ECO:0000259" key="8">
    <source>
        <dbReference type="Pfam" id="PF00931"/>
    </source>
</evidence>
<dbReference type="Gene3D" id="3.80.10.10">
    <property type="entry name" value="Ribonuclease Inhibitor"/>
    <property type="match status" value="1"/>
</dbReference>
<dbReference type="GO" id="GO:0006952">
    <property type="term" value="P:defense response"/>
    <property type="evidence" value="ECO:0007669"/>
    <property type="project" value="UniProtKB-KW"/>
</dbReference>
<dbReference type="SUPFAM" id="SSF52540">
    <property type="entry name" value="P-loop containing nucleoside triphosphate hydrolases"/>
    <property type="match status" value="1"/>
</dbReference>
<evidence type="ECO:0000313" key="13">
    <source>
        <dbReference type="Proteomes" id="UP001341281"/>
    </source>
</evidence>
<evidence type="ECO:0000256" key="1">
    <source>
        <dbReference type="ARBA" id="ARBA00008894"/>
    </source>
</evidence>
<dbReference type="InterPro" id="IPR042197">
    <property type="entry name" value="Apaf_helical"/>
</dbReference>
<feature type="domain" description="NB-ARC" evidence="8">
    <location>
        <begin position="239"/>
        <end position="390"/>
    </location>
</feature>
<sequence>MVGIRSQQQQSYDVGLGPRSVVLASEAFLQAFRSGDRCALSCQGRSERSTYNCEGVMVEVKLSDFAISVLQKVSSFGIDWAVDEIKSAWNVKKELGNLERSLRSICVVLQDAEGKQSTSHALQEWLKNLKDIVYDVDDILDDVATRALEKEVYPGLFNQMNFLFVYPFKLSHKIKEVREQFNSIEAERAQFGLTEQPIDTQVARNNSRETHSFINEPDIIGRDEPKNKIVAMILAAADSSSPLSVLPIVGLGGIGKTSLAKLIYNDVRITDKFEQRFWAFVSDIFDLKKILDDIIQSSTGKSHKQLNLEMLQNKLSQILQKKRYLLILDDMWNDKASEWDELKILLSRGGSGSVIVVTTRSSHVATMVKTLEPYHVEKLSQDECMQVAESIIEKCCGIPLAAKTLGSMLCNTRDIEEWRSIEKHKLWNIKQDRNDILPALKLSYDALPPHLQACFASISTFPKDFELFTDCLIMFWMALGLLPRTSQSKEAITIGTKYLRELLGRSLFQDQFVVYDGTIQTCRVHDLIHDLAVSVAQKEHVIFNNEKIGFSERIRQLVWDHQDFSLNLNSCFEETEINFHKQPKRSCKARTFAGRYNCGAVSKAFLKDIFSTFPLLRVLILSELEFYDVPDQIGDLRHLRYLDLRWNRKIKFLPNSLCRLVNLQTLHLSGCDQLVELPRDVHRLINLTRLVLTSKQKYLLEDGFCGWSSLLYLQLIDCLELTSLTEGFGNLVSLRELLIFHCPKLTHLPTAMKNLSTLERLVVNNCNEMDLMEPGEAMSRLGKLQSLELVGLPKMVGFPESFRSAAFSLQYILVKDCNWLEKLPSFIQHFTSLKKIVLCDCPALSRRCAASFGEDYHLISHVPVITMTGESSKGHLRLWQARRLISSAIE</sequence>